<dbReference type="RefSeq" id="WP_018345978.1">
    <property type="nucleotide sequence ID" value="NZ_UGGZ01000001.1"/>
</dbReference>
<proteinExistence type="predicted"/>
<name>A0A377H551_9PAST</name>
<organism evidence="1 3">
    <name type="scientific">Gallibacterium anatis</name>
    <dbReference type="NCBI Taxonomy" id="750"/>
    <lineage>
        <taxon>Bacteria</taxon>
        <taxon>Pseudomonadati</taxon>
        <taxon>Pseudomonadota</taxon>
        <taxon>Gammaproteobacteria</taxon>
        <taxon>Pasteurellales</taxon>
        <taxon>Pasteurellaceae</taxon>
        <taxon>Gallibacterium</taxon>
    </lineage>
</organism>
<evidence type="ECO:0008006" key="4">
    <source>
        <dbReference type="Google" id="ProtNLM"/>
    </source>
</evidence>
<reference evidence="1 3" key="1">
    <citation type="submission" date="2018-06" db="EMBL/GenBank/DDBJ databases">
        <authorList>
            <consortium name="Pathogen Informatics"/>
            <person name="Doyle S."/>
        </authorList>
    </citation>
    <scope>NUCLEOTIDE SEQUENCE [LARGE SCALE GENOMIC DNA]</scope>
    <source>
        <strain evidence="1 3">NCTC11413</strain>
    </source>
</reference>
<gene>
    <name evidence="1" type="ORF">NCTC11413_00745</name>
    <name evidence="2" type="ORF">NCTC11413_02533</name>
</gene>
<dbReference type="AlphaFoldDB" id="A0A377H551"/>
<dbReference type="EMBL" id="UGGZ01000001">
    <property type="protein sequence ID" value="STO37631.1"/>
    <property type="molecule type" value="Genomic_DNA"/>
</dbReference>
<dbReference type="EMBL" id="UGGZ01000002">
    <property type="protein sequence ID" value="STO61174.1"/>
    <property type="molecule type" value="Genomic_DNA"/>
</dbReference>
<accession>A0A377H551</accession>
<evidence type="ECO:0000313" key="1">
    <source>
        <dbReference type="EMBL" id="STO37631.1"/>
    </source>
</evidence>
<dbReference type="Proteomes" id="UP000254232">
    <property type="component" value="Unassembled WGS sequence"/>
</dbReference>
<evidence type="ECO:0000313" key="2">
    <source>
        <dbReference type="EMBL" id="STO61174.1"/>
    </source>
</evidence>
<evidence type="ECO:0000313" key="3">
    <source>
        <dbReference type="Proteomes" id="UP000254232"/>
    </source>
</evidence>
<sequence length="132" mass="15683">MKARYKISLNDYSDFELEAVWEIDFEFKYFSEWLKNKGIKTVQDAIIEMNVFWSGSPNKEDNFNEHLDYFLKNATTVLANFNDSDWRSEEYLENKLFSDTEGFAIGECGIKLVKFKKDLFVRDEMLEVEVID</sequence>
<dbReference type="GeneID" id="77264099"/>
<protein>
    <recommendedName>
        <fullName evidence="4">DUF2528 domain-containing protein</fullName>
    </recommendedName>
</protein>